<organism evidence="1">
    <name type="scientific">Arundo donax</name>
    <name type="common">Giant reed</name>
    <name type="synonym">Donax arundinaceus</name>
    <dbReference type="NCBI Taxonomy" id="35708"/>
    <lineage>
        <taxon>Eukaryota</taxon>
        <taxon>Viridiplantae</taxon>
        <taxon>Streptophyta</taxon>
        <taxon>Embryophyta</taxon>
        <taxon>Tracheophyta</taxon>
        <taxon>Spermatophyta</taxon>
        <taxon>Magnoliopsida</taxon>
        <taxon>Liliopsida</taxon>
        <taxon>Poales</taxon>
        <taxon>Poaceae</taxon>
        <taxon>PACMAD clade</taxon>
        <taxon>Arundinoideae</taxon>
        <taxon>Arundineae</taxon>
        <taxon>Arundo</taxon>
    </lineage>
</organism>
<proteinExistence type="predicted"/>
<name>A0A0A9ABR7_ARUDO</name>
<dbReference type="EMBL" id="GBRH01250507">
    <property type="protein sequence ID" value="JAD47388.1"/>
    <property type="molecule type" value="Transcribed_RNA"/>
</dbReference>
<reference evidence="1" key="2">
    <citation type="journal article" date="2015" name="Data Brief">
        <title>Shoot transcriptome of the giant reed, Arundo donax.</title>
        <authorList>
            <person name="Barrero R.A."/>
            <person name="Guerrero F.D."/>
            <person name="Moolhuijzen P."/>
            <person name="Goolsby J.A."/>
            <person name="Tidwell J."/>
            <person name="Bellgard S.E."/>
            <person name="Bellgard M.I."/>
        </authorList>
    </citation>
    <scope>NUCLEOTIDE SEQUENCE</scope>
    <source>
        <tissue evidence="1">Shoot tissue taken approximately 20 cm above the soil surface</tissue>
    </source>
</reference>
<sequence>MRRLKLDFSLFP</sequence>
<evidence type="ECO:0000313" key="1">
    <source>
        <dbReference type="EMBL" id="JAD47388.1"/>
    </source>
</evidence>
<accession>A0A0A9ABR7</accession>
<reference evidence="1" key="1">
    <citation type="submission" date="2014-09" db="EMBL/GenBank/DDBJ databases">
        <authorList>
            <person name="Magalhaes I.L.F."/>
            <person name="Oliveira U."/>
            <person name="Santos F.R."/>
            <person name="Vidigal T.H.D.A."/>
            <person name="Brescovit A.D."/>
            <person name="Santos A.J."/>
        </authorList>
    </citation>
    <scope>NUCLEOTIDE SEQUENCE</scope>
    <source>
        <tissue evidence="1">Shoot tissue taken approximately 20 cm above the soil surface</tissue>
    </source>
</reference>
<protein>
    <submittedName>
        <fullName evidence="1">Uncharacterized protein</fullName>
    </submittedName>
</protein>